<evidence type="ECO:0000313" key="2">
    <source>
        <dbReference type="EMBL" id="CCC95434.1"/>
    </source>
</evidence>
<reference evidence="2" key="1">
    <citation type="journal article" date="2012" name="Proc. Natl. Acad. Sci. U.S.A.">
        <title>Antigenic diversity is generated by distinct evolutionary mechanisms in African trypanosome species.</title>
        <authorList>
            <person name="Jackson A.P."/>
            <person name="Berry A."/>
            <person name="Aslett M."/>
            <person name="Allison H.C."/>
            <person name="Burton P."/>
            <person name="Vavrova-Anderson J."/>
            <person name="Brown R."/>
            <person name="Browne H."/>
            <person name="Corton N."/>
            <person name="Hauser H."/>
            <person name="Gamble J."/>
            <person name="Gilderthorp R."/>
            <person name="Marcello L."/>
            <person name="McQuillan J."/>
            <person name="Otto T.D."/>
            <person name="Quail M.A."/>
            <person name="Sanders M.J."/>
            <person name="van Tonder A."/>
            <person name="Ginger M.L."/>
            <person name="Field M.C."/>
            <person name="Barry J.D."/>
            <person name="Hertz-Fowler C."/>
            <person name="Berriman M."/>
        </authorList>
    </citation>
    <scope>NUCLEOTIDE SEQUENCE</scope>
    <source>
        <strain evidence="2">IL3000</strain>
    </source>
</reference>
<dbReference type="AlphaFoldDB" id="G0V1B3"/>
<accession>G0V1B3</accession>
<evidence type="ECO:0000256" key="1">
    <source>
        <dbReference type="SAM" id="MobiDB-lite"/>
    </source>
</evidence>
<name>G0V1B3_TRYCI</name>
<proteinExistence type="predicted"/>
<sequence length="178" mass="21838">MCHIDFPFQSVDDIYRVFADERDGERAMTIRNFYEFAHSFGQTINIAYNRYNNERRYRVLEQEQRTAEATLEELQKQKRVLEERLEEVQRHFQREQDKRARMQSEADELRMAKDPALREEEQLLLDKEVSVFQYRKKLLQEEVDYEKLIEERRRRSEAVMGHIRLLPQTFKYGYDMTE</sequence>
<organism evidence="2">
    <name type="scientific">Trypanosoma congolense (strain IL3000)</name>
    <dbReference type="NCBI Taxonomy" id="1068625"/>
    <lineage>
        <taxon>Eukaryota</taxon>
        <taxon>Discoba</taxon>
        <taxon>Euglenozoa</taxon>
        <taxon>Kinetoplastea</taxon>
        <taxon>Metakinetoplastina</taxon>
        <taxon>Trypanosomatida</taxon>
        <taxon>Trypanosomatidae</taxon>
        <taxon>Trypanosoma</taxon>
        <taxon>Nannomonas</taxon>
    </lineage>
</organism>
<dbReference type="VEuPathDB" id="TriTrypDB:TcIL3000.11.8910"/>
<feature type="region of interest" description="Disordered" evidence="1">
    <location>
        <begin position="92"/>
        <end position="112"/>
    </location>
</feature>
<protein>
    <submittedName>
        <fullName evidence="2">Uncharacterized protein TCIL3000_11_8910</fullName>
    </submittedName>
</protein>
<gene>
    <name evidence="2" type="ORF">TCIL3000_11_8910</name>
</gene>
<dbReference type="EMBL" id="HE575324">
    <property type="protein sequence ID" value="CCC95434.1"/>
    <property type="molecule type" value="Genomic_DNA"/>
</dbReference>